<accession>A0ABD5Y4L2</accession>
<dbReference type="Proteomes" id="UP001596432">
    <property type="component" value="Unassembled WGS sequence"/>
</dbReference>
<keyword evidence="3" id="KW-1185">Reference proteome</keyword>
<gene>
    <name evidence="2" type="ORF">ACFQMA_18570</name>
</gene>
<proteinExistence type="predicted"/>
<dbReference type="InterPro" id="IPR055768">
    <property type="entry name" value="DUF7344"/>
</dbReference>
<dbReference type="EMBL" id="JBHTAS010000001">
    <property type="protein sequence ID" value="MFC7141826.1"/>
    <property type="molecule type" value="Genomic_DNA"/>
</dbReference>
<dbReference type="AlphaFoldDB" id="A0ABD5Y4L2"/>
<reference evidence="2 3" key="1">
    <citation type="journal article" date="2019" name="Int. J. Syst. Evol. Microbiol.">
        <title>The Global Catalogue of Microorganisms (GCM) 10K type strain sequencing project: providing services to taxonomists for standard genome sequencing and annotation.</title>
        <authorList>
            <consortium name="The Broad Institute Genomics Platform"/>
            <consortium name="The Broad Institute Genome Sequencing Center for Infectious Disease"/>
            <person name="Wu L."/>
            <person name="Ma J."/>
        </authorList>
    </citation>
    <scope>NUCLEOTIDE SEQUENCE [LARGE SCALE GENOMIC DNA]</scope>
    <source>
        <strain evidence="2 3">XZYJT29</strain>
    </source>
</reference>
<sequence length="119" mass="13421">MSVTEGYKPAEVHALLGNQRRFLVVEYLSMFDSGVDVEVRHVARVIRAVETGTPPHRIGADEYESAYNGLIQRHLPRLASAGLVEYDEQRKEIRVTDRLNQYAMVCAFTKSVSLGEPDE</sequence>
<protein>
    <recommendedName>
        <fullName evidence="1">DUF7344 domain-containing protein</fullName>
    </recommendedName>
</protein>
<feature type="domain" description="DUF7344" evidence="1">
    <location>
        <begin position="14"/>
        <end position="93"/>
    </location>
</feature>
<dbReference type="RefSeq" id="WP_145848652.1">
    <property type="nucleotide sequence ID" value="NZ_CP118158.1"/>
</dbReference>
<name>A0ABD5Y4L2_9EURY</name>
<evidence type="ECO:0000313" key="3">
    <source>
        <dbReference type="Proteomes" id="UP001596432"/>
    </source>
</evidence>
<evidence type="ECO:0000259" key="1">
    <source>
        <dbReference type="Pfam" id="PF24035"/>
    </source>
</evidence>
<dbReference type="Pfam" id="PF24035">
    <property type="entry name" value="DUF7344"/>
    <property type="match status" value="1"/>
</dbReference>
<comment type="caution">
    <text evidence="2">The sequence shown here is derived from an EMBL/GenBank/DDBJ whole genome shotgun (WGS) entry which is preliminary data.</text>
</comment>
<organism evidence="2 3">
    <name type="scientific">Halosimplex aquaticum</name>
    <dbReference type="NCBI Taxonomy" id="3026162"/>
    <lineage>
        <taxon>Archaea</taxon>
        <taxon>Methanobacteriati</taxon>
        <taxon>Methanobacteriota</taxon>
        <taxon>Stenosarchaea group</taxon>
        <taxon>Halobacteria</taxon>
        <taxon>Halobacteriales</taxon>
        <taxon>Haloarculaceae</taxon>
        <taxon>Halosimplex</taxon>
    </lineage>
</organism>
<evidence type="ECO:0000313" key="2">
    <source>
        <dbReference type="EMBL" id="MFC7141826.1"/>
    </source>
</evidence>
<dbReference type="GeneID" id="78822153"/>